<organism evidence="2">
    <name type="scientific">Drosophila melanogaster</name>
    <name type="common">Fruit fly</name>
    <dbReference type="NCBI Taxonomy" id="7227"/>
    <lineage>
        <taxon>Eukaryota</taxon>
        <taxon>Metazoa</taxon>
        <taxon>Ecdysozoa</taxon>
        <taxon>Arthropoda</taxon>
        <taxon>Hexapoda</taxon>
        <taxon>Insecta</taxon>
        <taxon>Pterygota</taxon>
        <taxon>Neoptera</taxon>
        <taxon>Endopterygota</taxon>
        <taxon>Diptera</taxon>
        <taxon>Brachycera</taxon>
        <taxon>Muscomorpha</taxon>
        <taxon>Ephydroidea</taxon>
        <taxon>Drosophilidae</taxon>
        <taxon>Drosophila</taxon>
        <taxon>Sophophora</taxon>
    </lineage>
</organism>
<keyword evidence="1" id="KW-0472">Membrane</keyword>
<dbReference type="AlphaFoldDB" id="Q6ILQ6"/>
<evidence type="ECO:0000256" key="1">
    <source>
        <dbReference type="SAM" id="Phobius"/>
    </source>
</evidence>
<name>Q6ILQ6_DROME</name>
<sequence>MEFADFQTLSNNPLEFCRHNEFARISVQGCRKCHRSRIHAQILWEGCISYAGSSSYSPPYTPFPLLLFPLLILAGGLAALLDSSKQPENQHPSSCWSKLQQSQDSGKLCDAKAVAEFSKMFQEVSKRVI</sequence>
<accession>Q6ILQ6</accession>
<keyword evidence="1" id="KW-1133">Transmembrane helix</keyword>
<dbReference type="EMBL" id="BK001960">
    <property type="protein sequence ID" value="DAA02805.1"/>
    <property type="molecule type" value="Genomic_DNA"/>
</dbReference>
<evidence type="ECO:0000313" key="2">
    <source>
        <dbReference type="EMBL" id="DAA02805.1"/>
    </source>
</evidence>
<protein>
    <submittedName>
        <fullName evidence="2">HDC08756</fullName>
    </submittedName>
</protein>
<proteinExistence type="predicted"/>
<keyword evidence="1" id="KW-0812">Transmembrane</keyword>
<gene>
    <name evidence="2" type="ORF">HDC08756</name>
</gene>
<reference evidence="2" key="1">
    <citation type="journal article" date="2003" name="Genome Biol.">
        <title>An integrated gene annotation and transcriptional profiling approach towards the full gene content of the Drosophila genome.</title>
        <authorList>
            <person name="Hild M."/>
            <person name="Beckmann B."/>
            <person name="Haas S.A."/>
            <person name="Koch B."/>
            <person name="Solovyev V."/>
            <person name="Busold C."/>
            <person name="Fellenberg K."/>
            <person name="Boutros M."/>
            <person name="Vingron M."/>
            <person name="Sauer F."/>
            <person name="Hoheisel J.D."/>
            <person name="Paro R."/>
        </authorList>
    </citation>
    <scope>NUCLEOTIDE SEQUENCE</scope>
</reference>
<feature type="transmembrane region" description="Helical" evidence="1">
    <location>
        <begin position="63"/>
        <end position="81"/>
    </location>
</feature>